<keyword evidence="6" id="KW-1015">Disulfide bond</keyword>
<evidence type="ECO:0000256" key="9">
    <source>
        <dbReference type="PIRSR" id="PIRSR633697-1"/>
    </source>
</evidence>
<dbReference type="InterPro" id="IPR001568">
    <property type="entry name" value="RNase_T2-like"/>
</dbReference>
<evidence type="ECO:0000256" key="2">
    <source>
        <dbReference type="ARBA" id="ARBA00012571"/>
    </source>
</evidence>
<dbReference type="InterPro" id="IPR018188">
    <property type="entry name" value="RNase_T2_His_AS_1"/>
</dbReference>
<dbReference type="AlphaFoldDB" id="A0A9W7VYP4"/>
<evidence type="ECO:0000256" key="7">
    <source>
        <dbReference type="ARBA" id="ARBA00023180"/>
    </source>
</evidence>
<feature type="chain" id="PRO_5040824533" description="ribonuclease T2" evidence="11">
    <location>
        <begin position="17"/>
        <end position="285"/>
    </location>
</feature>
<evidence type="ECO:0000256" key="6">
    <source>
        <dbReference type="ARBA" id="ARBA00023157"/>
    </source>
</evidence>
<dbReference type="GO" id="GO:0003723">
    <property type="term" value="F:RNA binding"/>
    <property type="evidence" value="ECO:0007669"/>
    <property type="project" value="InterPro"/>
</dbReference>
<dbReference type="SUPFAM" id="SSF55895">
    <property type="entry name" value="Ribonuclease Rh-like"/>
    <property type="match status" value="1"/>
</dbReference>
<comment type="similarity">
    <text evidence="1 10">Belongs to the RNase T2 family.</text>
</comment>
<sequence>MAFTALCASTALFATALVSLPVCPASAPLSCHNTTAIRDKCCTEVQGQVLQVQLWDTDPATGPSDHWGIHGLWPDFCDGSYTSYCDESRQYTNISCILESYGKYDLLAYMREFWKNDNGDDEEFWQHEWGKHGTCYTTLQPSCFPHYTPQEEVVAFFEQVVHQFDRLPTYTYLAAAGILPSTTETYTNARIMAALNAARGVNATIECDDDELYQVEYTFNVQGSVADGVFVPAEPVGEGNGCPSEGIKYLPKNESSTPTVKNTETCASGLSAEGTTAMAEYYFGS</sequence>
<feature type="active site" evidence="9">
    <location>
        <position position="132"/>
    </location>
</feature>
<feature type="signal peptide" evidence="11">
    <location>
        <begin position="1"/>
        <end position="16"/>
    </location>
</feature>
<dbReference type="Gene3D" id="3.90.730.10">
    <property type="entry name" value="Ribonuclease T2-like"/>
    <property type="match status" value="1"/>
</dbReference>
<feature type="active site" evidence="9">
    <location>
        <position position="128"/>
    </location>
</feature>
<evidence type="ECO:0000313" key="12">
    <source>
        <dbReference type="EMBL" id="KAH9812968.1"/>
    </source>
</evidence>
<dbReference type="GO" id="GO:0006401">
    <property type="term" value="P:RNA catabolic process"/>
    <property type="evidence" value="ECO:0007669"/>
    <property type="project" value="TreeGrafter"/>
</dbReference>
<evidence type="ECO:0000256" key="11">
    <source>
        <dbReference type="SAM" id="SignalP"/>
    </source>
</evidence>
<dbReference type="GO" id="GO:0005576">
    <property type="term" value="C:extracellular region"/>
    <property type="evidence" value="ECO:0007669"/>
    <property type="project" value="TreeGrafter"/>
</dbReference>
<comment type="caution">
    <text evidence="12">The sequence shown here is derived from an EMBL/GenBank/DDBJ whole genome shotgun (WGS) entry which is preliminary data.</text>
</comment>
<dbReference type="PANTHER" id="PTHR11240">
    <property type="entry name" value="RIBONUCLEASE T2"/>
    <property type="match status" value="1"/>
</dbReference>
<evidence type="ECO:0000256" key="8">
    <source>
        <dbReference type="ARBA" id="ARBA00023239"/>
    </source>
</evidence>
<evidence type="ECO:0000313" key="13">
    <source>
        <dbReference type="Proteomes" id="UP001138500"/>
    </source>
</evidence>
<organism evidence="12 13">
    <name type="scientific">Teratosphaeria destructans</name>
    <dbReference type="NCBI Taxonomy" id="418781"/>
    <lineage>
        <taxon>Eukaryota</taxon>
        <taxon>Fungi</taxon>
        <taxon>Dikarya</taxon>
        <taxon>Ascomycota</taxon>
        <taxon>Pezizomycotina</taxon>
        <taxon>Dothideomycetes</taxon>
        <taxon>Dothideomycetidae</taxon>
        <taxon>Mycosphaerellales</taxon>
        <taxon>Teratosphaeriaceae</taxon>
        <taxon>Teratosphaeria</taxon>
    </lineage>
</organism>
<evidence type="ECO:0000256" key="4">
    <source>
        <dbReference type="ARBA" id="ARBA00022759"/>
    </source>
</evidence>
<dbReference type="EC" id="4.6.1.19" evidence="2"/>
<dbReference type="GO" id="GO:0033897">
    <property type="term" value="F:ribonuclease T2 activity"/>
    <property type="evidence" value="ECO:0007669"/>
    <property type="project" value="UniProtKB-EC"/>
</dbReference>
<name>A0A9W7VYP4_9PEZI</name>
<dbReference type="EMBL" id="RIBY02002445">
    <property type="protein sequence ID" value="KAH9812968.1"/>
    <property type="molecule type" value="Genomic_DNA"/>
</dbReference>
<keyword evidence="7" id="KW-0325">Glycoprotein</keyword>
<keyword evidence="11" id="KW-0732">Signal</keyword>
<evidence type="ECO:0000256" key="3">
    <source>
        <dbReference type="ARBA" id="ARBA00022722"/>
    </source>
</evidence>
<evidence type="ECO:0000256" key="10">
    <source>
        <dbReference type="RuleBase" id="RU004328"/>
    </source>
</evidence>
<dbReference type="Proteomes" id="UP001138500">
    <property type="component" value="Unassembled WGS sequence"/>
</dbReference>
<feature type="active site" evidence="9">
    <location>
        <position position="70"/>
    </location>
</feature>
<dbReference type="InterPro" id="IPR036430">
    <property type="entry name" value="RNase_T2-like_sf"/>
</dbReference>
<dbReference type="OrthoDB" id="435754at2759"/>
<dbReference type="PANTHER" id="PTHR11240:SF22">
    <property type="entry name" value="RIBONUCLEASE T2"/>
    <property type="match status" value="1"/>
</dbReference>
<keyword evidence="5" id="KW-0378">Hydrolase</keyword>
<dbReference type="CDD" id="cd01061">
    <property type="entry name" value="RNase_T2_euk"/>
    <property type="match status" value="1"/>
</dbReference>
<dbReference type="PROSITE" id="PS00531">
    <property type="entry name" value="RNASE_T2_2"/>
    <property type="match status" value="1"/>
</dbReference>
<evidence type="ECO:0000256" key="1">
    <source>
        <dbReference type="ARBA" id="ARBA00007469"/>
    </source>
</evidence>
<keyword evidence="4" id="KW-0255">Endonuclease</keyword>
<evidence type="ECO:0000256" key="5">
    <source>
        <dbReference type="ARBA" id="ARBA00022801"/>
    </source>
</evidence>
<dbReference type="InterPro" id="IPR033697">
    <property type="entry name" value="Ribonuclease_T2_eukaryotic"/>
</dbReference>
<dbReference type="FunFam" id="3.90.730.10:FF:000004">
    <property type="entry name" value="Ribonuclease T2-like"/>
    <property type="match status" value="1"/>
</dbReference>
<keyword evidence="3" id="KW-0540">Nuclease</keyword>
<keyword evidence="8" id="KW-0456">Lyase</keyword>
<dbReference type="GO" id="GO:0016787">
    <property type="term" value="F:hydrolase activity"/>
    <property type="evidence" value="ECO:0007669"/>
    <property type="project" value="UniProtKB-KW"/>
</dbReference>
<reference evidence="12 13" key="2">
    <citation type="journal article" date="2021" name="Curr. Genet.">
        <title>Genetic response to nitrogen starvation in the aggressive Eucalyptus foliar pathogen Teratosphaeria destructans.</title>
        <authorList>
            <person name="Havenga M."/>
            <person name="Wingfield B.D."/>
            <person name="Wingfield M.J."/>
            <person name="Dreyer L.L."/>
            <person name="Roets F."/>
            <person name="Aylward J."/>
        </authorList>
    </citation>
    <scope>NUCLEOTIDE SEQUENCE [LARGE SCALE GENOMIC DNA]</scope>
    <source>
        <strain evidence="12">CMW44962</strain>
    </source>
</reference>
<protein>
    <recommendedName>
        <fullName evidence="2">ribonuclease T2</fullName>
        <ecNumber evidence="2">4.6.1.19</ecNumber>
    </recommendedName>
</protein>
<dbReference type="InterPro" id="IPR033130">
    <property type="entry name" value="RNase_T2_His_AS_2"/>
</dbReference>
<keyword evidence="13" id="KW-1185">Reference proteome</keyword>
<proteinExistence type="inferred from homology"/>
<reference evidence="12 13" key="1">
    <citation type="journal article" date="2018" name="IMA Fungus">
        <title>IMA Genome-F 10: Nine draft genome sequences of Claviceps purpurea s.lat., including C. arundinis, C. humidiphila, and C. cf. spartinae, pseudomolecules for the pitch canker pathogen Fusarium circinatum, draft genome of Davidsoniella eucalypti, Grosmannia galeiformis, Quambalaria eucalypti, and Teratosphaeria destructans.</title>
        <authorList>
            <person name="Wingfield B.D."/>
            <person name="Liu M."/>
            <person name="Nguyen H.D."/>
            <person name="Lane F.A."/>
            <person name="Morgan S.W."/>
            <person name="De Vos L."/>
            <person name="Wilken P.M."/>
            <person name="Duong T.A."/>
            <person name="Aylward J."/>
            <person name="Coetzee M.P."/>
            <person name="Dadej K."/>
            <person name="De Beer Z.W."/>
            <person name="Findlay W."/>
            <person name="Havenga M."/>
            <person name="Kolarik M."/>
            <person name="Menzies J.G."/>
            <person name="Naidoo K."/>
            <person name="Pochopski O."/>
            <person name="Shoukouhi P."/>
            <person name="Santana Q.C."/>
            <person name="Seifert K.A."/>
            <person name="Soal N."/>
            <person name="Steenkamp E.T."/>
            <person name="Tatham C.T."/>
            <person name="van der Nest M.A."/>
            <person name="Wingfield M.J."/>
        </authorList>
    </citation>
    <scope>NUCLEOTIDE SEQUENCE [LARGE SCALE GENOMIC DNA]</scope>
    <source>
        <strain evidence="12">CMW44962</strain>
    </source>
</reference>
<dbReference type="Pfam" id="PF00445">
    <property type="entry name" value="Ribonuclease_T2"/>
    <property type="match status" value="1"/>
</dbReference>
<accession>A0A9W7VYP4</accession>
<gene>
    <name evidence="12" type="ORF">Tdes44962_MAKER05735</name>
</gene>
<dbReference type="PROSITE" id="PS00530">
    <property type="entry name" value="RNASE_T2_1"/>
    <property type="match status" value="1"/>
</dbReference>